<organism evidence="7 8">
    <name type="scientific">Sphingobacterium spiritivorum ATCC 33300</name>
    <dbReference type="NCBI Taxonomy" id="525372"/>
    <lineage>
        <taxon>Bacteria</taxon>
        <taxon>Pseudomonadati</taxon>
        <taxon>Bacteroidota</taxon>
        <taxon>Sphingobacteriia</taxon>
        <taxon>Sphingobacteriales</taxon>
        <taxon>Sphingobacteriaceae</taxon>
        <taxon>Sphingobacterium</taxon>
    </lineage>
</organism>
<dbReference type="Proteomes" id="UP000006241">
    <property type="component" value="Unassembled WGS sequence"/>
</dbReference>
<evidence type="ECO:0000256" key="3">
    <source>
        <dbReference type="ARBA" id="ARBA00022729"/>
    </source>
</evidence>
<dbReference type="Gene3D" id="1.25.40.390">
    <property type="match status" value="1"/>
</dbReference>
<dbReference type="SUPFAM" id="SSF48452">
    <property type="entry name" value="TPR-like"/>
    <property type="match status" value="1"/>
</dbReference>
<name>C2G463_SPHSI</name>
<dbReference type="InterPro" id="IPR011990">
    <property type="entry name" value="TPR-like_helical_dom_sf"/>
</dbReference>
<keyword evidence="4" id="KW-0472">Membrane</keyword>
<evidence type="ECO:0000313" key="7">
    <source>
        <dbReference type="EMBL" id="EEI89981.1"/>
    </source>
</evidence>
<keyword evidence="5" id="KW-0998">Cell outer membrane</keyword>
<evidence type="ECO:0000256" key="2">
    <source>
        <dbReference type="ARBA" id="ARBA00006275"/>
    </source>
</evidence>
<evidence type="ECO:0000256" key="5">
    <source>
        <dbReference type="ARBA" id="ARBA00023237"/>
    </source>
</evidence>
<comment type="caution">
    <text evidence="7">The sequence shown here is derived from an EMBL/GenBank/DDBJ whole genome shotgun (WGS) entry which is preliminary data.</text>
</comment>
<sequence length="232" mass="26527">MNAGNTDAKMRNTKESILEAQFFPGSGNWATWMFGRDLINYDNNFTWAKWVTPSRDLIKAFQEEGDQIRFNQSVVYYVAKWSNYYPASNYPFMYKLRSANSSIIKYRYADVLLLKAEALIQQGSSDLSAAADIIDRIRVRAGLPKLTAAAKASKETMLNALLKERRLELAFEGQRWFDLVRLNKVEEVMNAVFAKDSGRKPLVYPFNTNSYRLPVPQAAIDQNPNLVQNPGY</sequence>
<evidence type="ECO:0000256" key="4">
    <source>
        <dbReference type="ARBA" id="ARBA00023136"/>
    </source>
</evidence>
<evidence type="ECO:0000259" key="6">
    <source>
        <dbReference type="Pfam" id="PF07980"/>
    </source>
</evidence>
<evidence type="ECO:0000256" key="1">
    <source>
        <dbReference type="ARBA" id="ARBA00004442"/>
    </source>
</evidence>
<dbReference type="RefSeq" id="WP_003004008.1">
    <property type="nucleotide sequence ID" value="NZ_GG668630.1"/>
</dbReference>
<dbReference type="EMBL" id="ACHB01000096">
    <property type="protein sequence ID" value="EEI89981.1"/>
    <property type="molecule type" value="Genomic_DNA"/>
</dbReference>
<dbReference type="AlphaFoldDB" id="C2G463"/>
<dbReference type="Pfam" id="PF07980">
    <property type="entry name" value="SusD_RagB"/>
    <property type="match status" value="1"/>
</dbReference>
<comment type="similarity">
    <text evidence="2">Belongs to the SusD family.</text>
</comment>
<feature type="domain" description="RagB/SusD" evidence="6">
    <location>
        <begin position="72"/>
        <end position="232"/>
    </location>
</feature>
<keyword evidence="3" id="KW-0732">Signal</keyword>
<dbReference type="HOGENOM" id="CLU_1194276_0_0_10"/>
<reference evidence="7 8" key="1">
    <citation type="submission" date="2009-01" db="EMBL/GenBank/DDBJ databases">
        <authorList>
            <person name="Qin X."/>
            <person name="Bachman B."/>
            <person name="Battles P."/>
            <person name="Bell A."/>
            <person name="Bess C."/>
            <person name="Bickham C."/>
            <person name="Chaboub L."/>
            <person name="Chen D."/>
            <person name="Coyle M."/>
            <person name="Deiros D.R."/>
            <person name="Dinh H."/>
            <person name="Forbes L."/>
            <person name="Fowler G."/>
            <person name="Francisco L."/>
            <person name="Fu Q."/>
            <person name="Gubbala S."/>
            <person name="Hale W."/>
            <person name="Han Y."/>
            <person name="Hemphill L."/>
            <person name="Highlander S.K."/>
            <person name="Hirani K."/>
            <person name="Hogues M."/>
            <person name="Jackson L."/>
            <person name="Jakkamsetti A."/>
            <person name="Javaid M."/>
            <person name="Jiang H."/>
            <person name="Korchina V."/>
            <person name="Kovar C."/>
            <person name="Lara F."/>
            <person name="Lee S."/>
            <person name="Mata R."/>
            <person name="Mathew T."/>
            <person name="Moen C."/>
            <person name="Morales K."/>
            <person name="Munidasa M."/>
            <person name="Nazareth L."/>
            <person name="Ngo R."/>
            <person name="Nguyen L."/>
            <person name="Okwuonu G."/>
            <person name="Ongeri F."/>
            <person name="Patil S."/>
            <person name="Petrosino J."/>
            <person name="Pham C."/>
            <person name="Pham P."/>
            <person name="Pu L.-L."/>
            <person name="Puazo M."/>
            <person name="Raj R."/>
            <person name="Reid J."/>
            <person name="Rouhana J."/>
            <person name="Saada N."/>
            <person name="Shang Y."/>
            <person name="Simmons D."/>
            <person name="Thornton R."/>
            <person name="Warren J."/>
            <person name="Weissenberger G."/>
            <person name="Zhang J."/>
            <person name="Zhang L."/>
            <person name="Zhou C."/>
            <person name="Zhu D."/>
            <person name="Muzny D."/>
            <person name="Worley K."/>
            <person name="Gibbs R."/>
        </authorList>
    </citation>
    <scope>NUCLEOTIDE SEQUENCE [LARGE SCALE GENOMIC DNA]</scope>
    <source>
        <strain evidence="7 8">ATCC 33300</strain>
    </source>
</reference>
<evidence type="ECO:0000313" key="8">
    <source>
        <dbReference type="Proteomes" id="UP000006241"/>
    </source>
</evidence>
<accession>C2G463</accession>
<dbReference type="InterPro" id="IPR012944">
    <property type="entry name" value="SusD_RagB_dom"/>
</dbReference>
<protein>
    <submittedName>
        <fullName evidence="7">SusD family protein</fullName>
    </submittedName>
</protein>
<dbReference type="GO" id="GO:0009279">
    <property type="term" value="C:cell outer membrane"/>
    <property type="evidence" value="ECO:0007669"/>
    <property type="project" value="UniProtKB-SubCell"/>
</dbReference>
<comment type="subcellular location">
    <subcellularLocation>
        <location evidence="1">Cell outer membrane</location>
    </subcellularLocation>
</comment>
<gene>
    <name evidence="7" type="ORF">HMPREF0765_4349</name>
</gene>
<proteinExistence type="inferred from homology"/>